<proteinExistence type="predicted"/>
<sequence length="11" mass="1292">YCSGTIKFRNC</sequence>
<feature type="non-terminal residue" evidence="1">
    <location>
        <position position="1"/>
    </location>
</feature>
<evidence type="ECO:0000313" key="1">
    <source>
        <dbReference type="EMBL" id="EKM29095.1"/>
    </source>
</evidence>
<comment type="caution">
    <text evidence="1">The sequence shown here is derived from an EMBL/GenBank/DDBJ whole genome shotgun (WGS) entry which is preliminary data.</text>
</comment>
<accession>A0A454CRR2</accession>
<name>A0A454CRR2_VIBHA</name>
<evidence type="ECO:0000313" key="2">
    <source>
        <dbReference type="Proteomes" id="UP000008367"/>
    </source>
</evidence>
<protein>
    <submittedName>
        <fullName evidence="1">Uncharacterized protein</fullName>
    </submittedName>
</protein>
<dbReference type="Proteomes" id="UP000008367">
    <property type="component" value="Unassembled WGS sequence"/>
</dbReference>
<reference evidence="1 2" key="1">
    <citation type="submission" date="2012-10" db="EMBL/GenBank/DDBJ databases">
        <title>Genome sequence of Vibrio Cholerae HENC-02.</title>
        <authorList>
            <person name="Eppinger M."/>
            <person name="Hasan N.A."/>
            <person name="Sengamalay N."/>
            <person name="Hine E."/>
            <person name="Su Q."/>
            <person name="Daugherty S.C."/>
            <person name="Young S."/>
            <person name="Sadzewicz L."/>
            <person name="Tallon L."/>
            <person name="Cebula T.A."/>
            <person name="Ravel J."/>
            <person name="Colwell R.R."/>
        </authorList>
    </citation>
    <scope>NUCLEOTIDE SEQUENCE [LARGE SCALE GENOMIC DNA]</scope>
    <source>
        <strain evidence="1 2">HENC-02</strain>
    </source>
</reference>
<gene>
    <name evidence="1" type="ORF">VCHENC02_5068</name>
</gene>
<organism evidence="1 2">
    <name type="scientific">Vibrio harveyi</name>
    <name type="common">Beneckea harveyi</name>
    <dbReference type="NCBI Taxonomy" id="669"/>
    <lineage>
        <taxon>Bacteria</taxon>
        <taxon>Pseudomonadati</taxon>
        <taxon>Pseudomonadota</taxon>
        <taxon>Gammaproteobacteria</taxon>
        <taxon>Vibrionales</taxon>
        <taxon>Vibrionaceae</taxon>
        <taxon>Vibrio</taxon>
    </lineage>
</organism>
<dbReference type="EMBL" id="AJSR01002237">
    <property type="protein sequence ID" value="EKM29095.1"/>
    <property type="molecule type" value="Genomic_DNA"/>
</dbReference>